<dbReference type="PROSITE" id="PS50928">
    <property type="entry name" value="ABC_TM1"/>
    <property type="match status" value="1"/>
</dbReference>
<evidence type="ECO:0000256" key="2">
    <source>
        <dbReference type="ARBA" id="ARBA00022448"/>
    </source>
</evidence>
<keyword evidence="5 7" id="KW-1133">Transmembrane helix</keyword>
<keyword evidence="3" id="KW-1003">Cell membrane</keyword>
<evidence type="ECO:0000256" key="8">
    <source>
        <dbReference type="SAM" id="MobiDB-lite"/>
    </source>
</evidence>
<dbReference type="Gene3D" id="1.10.3720.10">
    <property type="entry name" value="MetI-like"/>
    <property type="match status" value="1"/>
</dbReference>
<feature type="region of interest" description="Disordered" evidence="8">
    <location>
        <begin position="1"/>
        <end position="21"/>
    </location>
</feature>
<feature type="domain" description="ABC transmembrane type-1" evidence="9">
    <location>
        <begin position="92"/>
        <end position="306"/>
    </location>
</feature>
<dbReference type="PANTHER" id="PTHR43005:SF1">
    <property type="entry name" value="SPERMIDINE_PUTRESCINE TRANSPORT SYSTEM PERMEASE PROTEIN"/>
    <property type="match status" value="1"/>
</dbReference>
<comment type="subcellular location">
    <subcellularLocation>
        <location evidence="1 7">Cell membrane</location>
        <topology evidence="1 7">Multi-pass membrane protein</topology>
    </subcellularLocation>
</comment>
<reference evidence="10 11" key="1">
    <citation type="submission" date="2021-01" db="EMBL/GenBank/DDBJ databases">
        <title>Whole genome shotgun sequence of Microbispora corallina NBRC 16416.</title>
        <authorList>
            <person name="Komaki H."/>
            <person name="Tamura T."/>
        </authorList>
    </citation>
    <scope>NUCLEOTIDE SEQUENCE [LARGE SCALE GENOMIC DNA]</scope>
    <source>
        <strain evidence="10 11">NBRC 16416</strain>
    </source>
</reference>
<dbReference type="CDD" id="cd06261">
    <property type="entry name" value="TM_PBP2"/>
    <property type="match status" value="1"/>
</dbReference>
<keyword evidence="6 7" id="KW-0472">Membrane</keyword>
<evidence type="ECO:0000259" key="9">
    <source>
        <dbReference type="PROSITE" id="PS50928"/>
    </source>
</evidence>
<feature type="transmembrane region" description="Helical" evidence="7">
    <location>
        <begin position="32"/>
        <end position="52"/>
    </location>
</feature>
<dbReference type="SUPFAM" id="SSF161098">
    <property type="entry name" value="MetI-like"/>
    <property type="match status" value="1"/>
</dbReference>
<name>A0ABQ4FZF4_9ACTN</name>
<evidence type="ECO:0000256" key="4">
    <source>
        <dbReference type="ARBA" id="ARBA00022692"/>
    </source>
</evidence>
<gene>
    <name evidence="10" type="ORF">Mco01_31870</name>
</gene>
<dbReference type="Pfam" id="PF00528">
    <property type="entry name" value="BPD_transp_1"/>
    <property type="match status" value="1"/>
</dbReference>
<dbReference type="PANTHER" id="PTHR43005">
    <property type="entry name" value="BLR7065 PROTEIN"/>
    <property type="match status" value="1"/>
</dbReference>
<evidence type="ECO:0000256" key="3">
    <source>
        <dbReference type="ARBA" id="ARBA00022475"/>
    </source>
</evidence>
<evidence type="ECO:0000313" key="11">
    <source>
        <dbReference type="Proteomes" id="UP000603904"/>
    </source>
</evidence>
<feature type="transmembrane region" description="Helical" evidence="7">
    <location>
        <begin position="233"/>
        <end position="259"/>
    </location>
</feature>
<feature type="transmembrane region" description="Helical" evidence="7">
    <location>
        <begin position="129"/>
        <end position="149"/>
    </location>
</feature>
<evidence type="ECO:0000256" key="5">
    <source>
        <dbReference type="ARBA" id="ARBA00022989"/>
    </source>
</evidence>
<feature type="transmembrane region" description="Helical" evidence="7">
    <location>
        <begin position="96"/>
        <end position="117"/>
    </location>
</feature>
<dbReference type="InterPro" id="IPR035906">
    <property type="entry name" value="MetI-like_sf"/>
</dbReference>
<organism evidence="10 11">
    <name type="scientific">Microbispora corallina</name>
    <dbReference type="NCBI Taxonomy" id="83302"/>
    <lineage>
        <taxon>Bacteria</taxon>
        <taxon>Bacillati</taxon>
        <taxon>Actinomycetota</taxon>
        <taxon>Actinomycetes</taxon>
        <taxon>Streptosporangiales</taxon>
        <taxon>Streptosporangiaceae</taxon>
        <taxon>Microbispora</taxon>
    </lineage>
</organism>
<evidence type="ECO:0000256" key="6">
    <source>
        <dbReference type="ARBA" id="ARBA00023136"/>
    </source>
</evidence>
<keyword evidence="4 7" id="KW-0812">Transmembrane</keyword>
<proteinExistence type="inferred from homology"/>
<dbReference type="RefSeq" id="WP_204057651.1">
    <property type="nucleotide sequence ID" value="NZ_BAAAGP010000008.1"/>
</dbReference>
<keyword evidence="2 7" id="KW-0813">Transport</keyword>
<evidence type="ECO:0000256" key="1">
    <source>
        <dbReference type="ARBA" id="ARBA00004651"/>
    </source>
</evidence>
<accession>A0ABQ4FZF4</accession>
<keyword evidence="11" id="KW-1185">Reference proteome</keyword>
<feature type="transmembrane region" description="Helical" evidence="7">
    <location>
        <begin position="285"/>
        <end position="307"/>
    </location>
</feature>
<dbReference type="EMBL" id="BOOC01000013">
    <property type="protein sequence ID" value="GIH40187.1"/>
    <property type="molecule type" value="Genomic_DNA"/>
</dbReference>
<sequence>MTGLVRQPTSAGTRAAPVPAGRPLRRAREGRYALALLTPALVVVFGIILYPLGRTLVLSFLDADSVVEAAYGFVGVRNYADLVTDPAFWQTVGRTAVFTVFSTGIELVVGVLLAQFLNQRIPGQWLFRTAVIVVWAVPTIVNANMWRWILNPNYGALNGLLLRLGLIDHYQDWIGGPGRALYVVAVVDAWKTIPLVAILLLAGMQTIPADIYEAAAIDGAGALRRFRHMTLPLLKPVIAVVIVLRTIEAFKVFDIIYIMTRGGPASGTTTIAFYAYLQAFSNQRFGLGSAIAFLTALFILALSLVYLRALRQTGSGR</sequence>
<evidence type="ECO:0000313" key="10">
    <source>
        <dbReference type="EMBL" id="GIH40187.1"/>
    </source>
</evidence>
<evidence type="ECO:0000256" key="7">
    <source>
        <dbReference type="RuleBase" id="RU363032"/>
    </source>
</evidence>
<comment type="caution">
    <text evidence="10">The sequence shown here is derived from an EMBL/GenBank/DDBJ whole genome shotgun (WGS) entry which is preliminary data.</text>
</comment>
<feature type="transmembrane region" description="Helical" evidence="7">
    <location>
        <begin position="180"/>
        <end position="202"/>
    </location>
</feature>
<dbReference type="Proteomes" id="UP000603904">
    <property type="component" value="Unassembled WGS sequence"/>
</dbReference>
<dbReference type="InterPro" id="IPR000515">
    <property type="entry name" value="MetI-like"/>
</dbReference>
<comment type="similarity">
    <text evidence="7">Belongs to the binding-protein-dependent transport system permease family.</text>
</comment>
<protein>
    <submittedName>
        <fullName evidence="10">ABC transporter permease</fullName>
    </submittedName>
</protein>